<keyword evidence="1" id="KW-1133">Transmembrane helix</keyword>
<reference evidence="2" key="1">
    <citation type="submission" date="2023-05" db="EMBL/GenBank/DDBJ databases">
        <authorList>
            <person name="Huff M."/>
        </authorList>
    </citation>
    <scope>NUCLEOTIDE SEQUENCE</scope>
</reference>
<evidence type="ECO:0000313" key="2">
    <source>
        <dbReference type="EMBL" id="CAI9770329.1"/>
    </source>
</evidence>
<dbReference type="Proteomes" id="UP000834106">
    <property type="component" value="Chromosome 10"/>
</dbReference>
<protein>
    <submittedName>
        <fullName evidence="2">Uncharacterized protein</fullName>
    </submittedName>
</protein>
<name>A0AAD1ZIZ9_9LAMI</name>
<sequence>MAGEWVELKWLKAKGYYSLEEFIANRMEVTLKLAWLNCNNGKKRGAKLKDRLSESGMAVNVFWRKKGCVDWWEKLDNTIRKKVFCTFLGKATKSLVLLFSFCYGFVLLFLFVSIYY</sequence>
<keyword evidence="1" id="KW-0472">Membrane</keyword>
<evidence type="ECO:0000256" key="1">
    <source>
        <dbReference type="SAM" id="Phobius"/>
    </source>
</evidence>
<proteinExistence type="predicted"/>
<accession>A0AAD1ZIZ9</accession>
<dbReference type="AlphaFoldDB" id="A0AAD1ZIZ9"/>
<keyword evidence="1" id="KW-0812">Transmembrane</keyword>
<dbReference type="EMBL" id="OU503045">
    <property type="protein sequence ID" value="CAI9770329.1"/>
    <property type="molecule type" value="Genomic_DNA"/>
</dbReference>
<gene>
    <name evidence="2" type="ORF">FPE_LOCUS17634</name>
</gene>
<organism evidence="2 3">
    <name type="scientific">Fraxinus pennsylvanica</name>
    <dbReference type="NCBI Taxonomy" id="56036"/>
    <lineage>
        <taxon>Eukaryota</taxon>
        <taxon>Viridiplantae</taxon>
        <taxon>Streptophyta</taxon>
        <taxon>Embryophyta</taxon>
        <taxon>Tracheophyta</taxon>
        <taxon>Spermatophyta</taxon>
        <taxon>Magnoliopsida</taxon>
        <taxon>eudicotyledons</taxon>
        <taxon>Gunneridae</taxon>
        <taxon>Pentapetalae</taxon>
        <taxon>asterids</taxon>
        <taxon>lamiids</taxon>
        <taxon>Lamiales</taxon>
        <taxon>Oleaceae</taxon>
        <taxon>Oleeae</taxon>
        <taxon>Fraxinus</taxon>
    </lineage>
</organism>
<evidence type="ECO:0000313" key="3">
    <source>
        <dbReference type="Proteomes" id="UP000834106"/>
    </source>
</evidence>
<feature type="transmembrane region" description="Helical" evidence="1">
    <location>
        <begin position="95"/>
        <end position="115"/>
    </location>
</feature>
<keyword evidence="3" id="KW-1185">Reference proteome</keyword>